<comment type="caution">
    <text evidence="2">The sequence shown here is derived from an EMBL/GenBank/DDBJ whole genome shotgun (WGS) entry which is preliminary data.</text>
</comment>
<keyword evidence="2" id="KW-0540">Nuclease</keyword>
<sequence>MTLANVAGVSVDNAREILQERRQQRQTQATMDPSPSRRDSQLSATRLRATNGTERIKGLCPVCRSPIRGGFTGPSRKGILGLEILLGTPRESPSSDTTPSSNITTSPTPPAKRARHDVS</sequence>
<feature type="compositionally biased region" description="Low complexity" evidence="1">
    <location>
        <begin position="88"/>
        <end position="106"/>
    </location>
</feature>
<dbReference type="STRING" id="77020.A0A0M8MT69"/>
<reference evidence="2 3" key="1">
    <citation type="submission" date="2015-07" db="EMBL/GenBank/DDBJ databases">
        <title>Draft Genome Sequence of Malassezia furfur CBS1878 and Malassezia pachydermatis CBS1879.</title>
        <authorList>
            <person name="Triana S."/>
            <person name="Ohm R."/>
            <person name="Gonzalez A."/>
            <person name="DeCock H."/>
            <person name="Restrepo S."/>
            <person name="Celis A."/>
        </authorList>
    </citation>
    <scope>NUCLEOTIDE SEQUENCE [LARGE SCALE GENOMIC DNA]</scope>
    <source>
        <strain evidence="2 3">CBS 1879</strain>
    </source>
</reference>
<keyword evidence="2" id="KW-0255">Endonuclease</keyword>
<gene>
    <name evidence="2" type="ORF">Malapachy_1606</name>
</gene>
<name>A0A0M8MT69_9BASI</name>
<accession>A0A0M8MT69</accession>
<dbReference type="OrthoDB" id="6270329at2759"/>
<evidence type="ECO:0000313" key="2">
    <source>
        <dbReference type="EMBL" id="KOS13290.1"/>
    </source>
</evidence>
<feature type="region of interest" description="Disordered" evidence="1">
    <location>
        <begin position="21"/>
        <end position="52"/>
    </location>
</feature>
<evidence type="ECO:0000256" key="1">
    <source>
        <dbReference type="SAM" id="MobiDB-lite"/>
    </source>
</evidence>
<feature type="compositionally biased region" description="Polar residues" evidence="1">
    <location>
        <begin position="41"/>
        <end position="52"/>
    </location>
</feature>
<dbReference type="RefSeq" id="XP_017990922.1">
    <property type="nucleotide sequence ID" value="XM_018136109.1"/>
</dbReference>
<dbReference type="EMBL" id="LGAV01000007">
    <property type="protein sequence ID" value="KOS13290.1"/>
    <property type="molecule type" value="Genomic_DNA"/>
</dbReference>
<dbReference type="VEuPathDB" id="FungiDB:Malapachy_1606"/>
<protein>
    <submittedName>
        <fullName evidence="2">Hnh endonuclease family protein</fullName>
    </submittedName>
</protein>
<keyword evidence="3" id="KW-1185">Reference proteome</keyword>
<dbReference type="Proteomes" id="UP000037751">
    <property type="component" value="Unassembled WGS sequence"/>
</dbReference>
<dbReference type="AlphaFoldDB" id="A0A0M8MT69"/>
<proteinExistence type="predicted"/>
<organism evidence="2 3">
    <name type="scientific">Malassezia pachydermatis</name>
    <dbReference type="NCBI Taxonomy" id="77020"/>
    <lineage>
        <taxon>Eukaryota</taxon>
        <taxon>Fungi</taxon>
        <taxon>Dikarya</taxon>
        <taxon>Basidiomycota</taxon>
        <taxon>Ustilaginomycotina</taxon>
        <taxon>Malasseziomycetes</taxon>
        <taxon>Malasseziales</taxon>
        <taxon>Malasseziaceae</taxon>
        <taxon>Malassezia</taxon>
    </lineage>
</organism>
<evidence type="ECO:0000313" key="3">
    <source>
        <dbReference type="Proteomes" id="UP000037751"/>
    </source>
</evidence>
<keyword evidence="2" id="KW-0378">Hydrolase</keyword>
<feature type="region of interest" description="Disordered" evidence="1">
    <location>
        <begin position="84"/>
        <end position="119"/>
    </location>
</feature>
<dbReference type="GO" id="GO:0004519">
    <property type="term" value="F:endonuclease activity"/>
    <property type="evidence" value="ECO:0007669"/>
    <property type="project" value="UniProtKB-KW"/>
</dbReference>
<dbReference type="GeneID" id="28727984"/>